<evidence type="ECO:0000313" key="2">
    <source>
        <dbReference type="EMBL" id="TKW18448.1"/>
    </source>
</evidence>
<feature type="chain" id="PRO_5020222256" evidence="1">
    <location>
        <begin position="16"/>
        <end position="41"/>
    </location>
</feature>
<name>A0A4U6UQ46_SETVI</name>
<sequence>MWLSIWWRCWACIWAGFRCRCFQFQSCGARYHGEMLMVTRP</sequence>
<evidence type="ECO:0000256" key="1">
    <source>
        <dbReference type="SAM" id="SignalP"/>
    </source>
</evidence>
<keyword evidence="3" id="KW-1185">Reference proteome</keyword>
<dbReference type="Gramene" id="TKW18448">
    <property type="protein sequence ID" value="TKW18448"/>
    <property type="gene ID" value="SEVIR_5G431301v2"/>
</dbReference>
<dbReference type="EMBL" id="CM016556">
    <property type="protein sequence ID" value="TKW18448.1"/>
    <property type="molecule type" value="Genomic_DNA"/>
</dbReference>
<evidence type="ECO:0000313" key="3">
    <source>
        <dbReference type="Proteomes" id="UP000298652"/>
    </source>
</evidence>
<reference evidence="2" key="1">
    <citation type="submission" date="2019-03" db="EMBL/GenBank/DDBJ databases">
        <title>WGS assembly of Setaria viridis.</title>
        <authorList>
            <person name="Huang P."/>
            <person name="Jenkins J."/>
            <person name="Grimwood J."/>
            <person name="Barry K."/>
            <person name="Healey A."/>
            <person name="Mamidi S."/>
            <person name="Sreedasyam A."/>
            <person name="Shu S."/>
            <person name="Feldman M."/>
            <person name="Wu J."/>
            <person name="Yu Y."/>
            <person name="Chen C."/>
            <person name="Johnson J."/>
            <person name="Rokhsar D."/>
            <person name="Baxter I."/>
            <person name="Schmutz J."/>
            <person name="Brutnell T."/>
            <person name="Kellogg E."/>
        </authorList>
    </citation>
    <scope>NUCLEOTIDE SEQUENCE [LARGE SCALE GENOMIC DNA]</scope>
</reference>
<gene>
    <name evidence="2" type="ORF">SEVIR_5G431301v2</name>
</gene>
<feature type="signal peptide" evidence="1">
    <location>
        <begin position="1"/>
        <end position="15"/>
    </location>
</feature>
<dbReference type="AlphaFoldDB" id="A0A4U6UQ46"/>
<accession>A0A4U6UQ46</accession>
<keyword evidence="1" id="KW-0732">Signal</keyword>
<dbReference type="Proteomes" id="UP000298652">
    <property type="component" value="Chromosome 5"/>
</dbReference>
<proteinExistence type="predicted"/>
<protein>
    <submittedName>
        <fullName evidence="2">Uncharacterized protein</fullName>
    </submittedName>
</protein>
<organism evidence="2 3">
    <name type="scientific">Setaria viridis</name>
    <name type="common">Green bristlegrass</name>
    <name type="synonym">Setaria italica subsp. viridis</name>
    <dbReference type="NCBI Taxonomy" id="4556"/>
    <lineage>
        <taxon>Eukaryota</taxon>
        <taxon>Viridiplantae</taxon>
        <taxon>Streptophyta</taxon>
        <taxon>Embryophyta</taxon>
        <taxon>Tracheophyta</taxon>
        <taxon>Spermatophyta</taxon>
        <taxon>Magnoliopsida</taxon>
        <taxon>Liliopsida</taxon>
        <taxon>Poales</taxon>
        <taxon>Poaceae</taxon>
        <taxon>PACMAD clade</taxon>
        <taxon>Panicoideae</taxon>
        <taxon>Panicodae</taxon>
        <taxon>Paniceae</taxon>
        <taxon>Cenchrinae</taxon>
        <taxon>Setaria</taxon>
    </lineage>
</organism>